<dbReference type="AlphaFoldDB" id="A0A1G8LZX1"/>
<dbReference type="Pfam" id="PF13449">
    <property type="entry name" value="Phytase-like"/>
    <property type="match status" value="1"/>
</dbReference>
<sequence>MPRHSALFVLTAALAASVSLPAHADMMFNRVASFAVAGNLPADVEKTTPTSSEIITASEDGMTLVYSDSPLGAVGFIDIADPKAPKAGGIVKISGEPTSVVVIGGKVLAGVNTSESKARPSGNLSVIDLASKAIESTCDLGGQPDSLAFSKDGKFLAIAIENERDEDLNDGEIPQMPAGDLRIFTLAGGQPDCATMKTVNLAGIAEVAGEDPEPEFVAFNEAGEIAVTLQENNHIAIVNAETGAIVTHFSAGSTTLDKVDTRKNGALSFDGKIENVAREPDAVKWLDNDRLVVANEGDYKGGSRGFTILSKKGEVLYESGPSFEYQVANAGHYPDDRNKKGVEPEGLETGTFGEDRLIFVASERGSIVGVYKDTGAEPRFVQILPSGIGPEGLVAIPSRNLLVTANEADLVEDGLARSHVMIYKRSEGPAAYPMITAKPTADGTPLGWGALSALAAGDTAGKLFAASDSFYANAPSIFEIDATQTPALITGKTIVTRDGHPAQKLDIEGLVADGEGGFWLANEGDPAKLVPHAILRVDDEGVIKQEIGFPTELLAHQSRFGLEGITVIGEGDDLTLVMAVQREWADDPKGQVKLLAYKPKAKEWSAVRYPLEATEAGWMGLSEITTHDGKLYILERDNQIGDLAKVKRIYSVALDAFKPAKLGGDLPLVEKTLVRDIVGDLKSATNGYVIDKVEGFTIDKNGDIFVATDNDGVDDSSGETLFLRLGNISAVN</sequence>
<keyword evidence="4" id="KW-1185">Reference proteome</keyword>
<accession>A0A1G8LZX1</accession>
<dbReference type="Gene3D" id="2.130.10.10">
    <property type="entry name" value="YVTN repeat-like/Quinoprotein amine dehydrogenase"/>
    <property type="match status" value="1"/>
</dbReference>
<evidence type="ECO:0000259" key="2">
    <source>
        <dbReference type="Pfam" id="PF13449"/>
    </source>
</evidence>
<dbReference type="InterPro" id="IPR052956">
    <property type="entry name" value="Mesenchyme-surface_protein"/>
</dbReference>
<dbReference type="Proteomes" id="UP000198894">
    <property type="component" value="Unassembled WGS sequence"/>
</dbReference>
<gene>
    <name evidence="3" type="ORF">SAMN05428953_102404</name>
</gene>
<feature type="chain" id="PRO_5011666950" evidence="1">
    <location>
        <begin position="25"/>
        <end position="732"/>
    </location>
</feature>
<dbReference type="SUPFAM" id="SSF63829">
    <property type="entry name" value="Calcium-dependent phosphotriesterase"/>
    <property type="match status" value="1"/>
</dbReference>
<protein>
    <submittedName>
        <fullName evidence="3">Esterase-like activity of phytase</fullName>
    </submittedName>
</protein>
<reference evidence="4" key="1">
    <citation type="submission" date="2016-10" db="EMBL/GenBank/DDBJ databases">
        <authorList>
            <person name="Varghese N."/>
            <person name="Submissions S."/>
        </authorList>
    </citation>
    <scope>NUCLEOTIDE SEQUENCE [LARGE SCALE GENOMIC DNA]</scope>
    <source>
        <strain evidence="4">CGMCC 1.11022</strain>
    </source>
</reference>
<evidence type="ECO:0000313" key="4">
    <source>
        <dbReference type="Proteomes" id="UP000198894"/>
    </source>
</evidence>
<keyword evidence="1" id="KW-0732">Signal</keyword>
<name>A0A1G8LZX1_9HYPH</name>
<dbReference type="InterPro" id="IPR011048">
    <property type="entry name" value="Haem_d1_sf"/>
</dbReference>
<dbReference type="SUPFAM" id="SSF51004">
    <property type="entry name" value="C-terminal (heme d1) domain of cytochrome cd1-nitrite reductase"/>
    <property type="match status" value="1"/>
</dbReference>
<dbReference type="EMBL" id="FNEE01000002">
    <property type="protein sequence ID" value="SDI61173.1"/>
    <property type="molecule type" value="Genomic_DNA"/>
</dbReference>
<evidence type="ECO:0000256" key="1">
    <source>
        <dbReference type="SAM" id="SignalP"/>
    </source>
</evidence>
<feature type="domain" description="Phytase-like" evidence="2">
    <location>
        <begin position="447"/>
        <end position="711"/>
    </location>
</feature>
<organism evidence="3 4">
    <name type="scientific">Mesorhizobium muleiense</name>
    <dbReference type="NCBI Taxonomy" id="1004279"/>
    <lineage>
        <taxon>Bacteria</taxon>
        <taxon>Pseudomonadati</taxon>
        <taxon>Pseudomonadota</taxon>
        <taxon>Alphaproteobacteria</taxon>
        <taxon>Hyphomicrobiales</taxon>
        <taxon>Phyllobacteriaceae</taxon>
        <taxon>Mesorhizobium</taxon>
    </lineage>
</organism>
<dbReference type="PANTHER" id="PTHR46928:SF1">
    <property type="entry name" value="MESENCHYME-SPECIFIC CELL SURFACE GLYCOPROTEIN"/>
    <property type="match status" value="1"/>
</dbReference>
<dbReference type="InterPro" id="IPR015943">
    <property type="entry name" value="WD40/YVTN_repeat-like_dom_sf"/>
</dbReference>
<dbReference type="InterPro" id="IPR027372">
    <property type="entry name" value="Phytase-like_dom"/>
</dbReference>
<dbReference type="RefSeq" id="WP_091591338.1">
    <property type="nucleotide sequence ID" value="NZ_FNEE01000002.1"/>
</dbReference>
<dbReference type="PANTHER" id="PTHR46928">
    <property type="entry name" value="MESENCHYME-SPECIFIC CELL SURFACE GLYCOPROTEIN"/>
    <property type="match status" value="1"/>
</dbReference>
<evidence type="ECO:0000313" key="3">
    <source>
        <dbReference type="EMBL" id="SDI61173.1"/>
    </source>
</evidence>
<feature type="signal peptide" evidence="1">
    <location>
        <begin position="1"/>
        <end position="24"/>
    </location>
</feature>
<proteinExistence type="predicted"/>